<gene>
    <name evidence="1" type="ORF">PYW08_002543</name>
</gene>
<protein>
    <submittedName>
        <fullName evidence="1">Uncharacterized protein</fullName>
    </submittedName>
</protein>
<reference evidence="1" key="1">
    <citation type="submission" date="2023-03" db="EMBL/GenBank/DDBJ databases">
        <title>Chromosome-level genomes of two armyworms, Mythimna separata and Mythimna loreyi, provide insights into the biosynthesis and reception of sex pheromones.</title>
        <authorList>
            <person name="Zhao H."/>
        </authorList>
    </citation>
    <scope>NUCLEOTIDE SEQUENCE</scope>
    <source>
        <strain evidence="1">BeijingLab</strain>
    </source>
</reference>
<dbReference type="Proteomes" id="UP001231649">
    <property type="component" value="Chromosome 13"/>
</dbReference>
<name>A0ACC2QM81_9NEOP</name>
<organism evidence="1 2">
    <name type="scientific">Mythimna loreyi</name>
    <dbReference type="NCBI Taxonomy" id="667449"/>
    <lineage>
        <taxon>Eukaryota</taxon>
        <taxon>Metazoa</taxon>
        <taxon>Ecdysozoa</taxon>
        <taxon>Arthropoda</taxon>
        <taxon>Hexapoda</taxon>
        <taxon>Insecta</taxon>
        <taxon>Pterygota</taxon>
        <taxon>Neoptera</taxon>
        <taxon>Endopterygota</taxon>
        <taxon>Lepidoptera</taxon>
        <taxon>Glossata</taxon>
        <taxon>Ditrysia</taxon>
        <taxon>Noctuoidea</taxon>
        <taxon>Noctuidae</taxon>
        <taxon>Noctuinae</taxon>
        <taxon>Hadenini</taxon>
        <taxon>Mythimna</taxon>
    </lineage>
</organism>
<evidence type="ECO:0000313" key="2">
    <source>
        <dbReference type="Proteomes" id="UP001231649"/>
    </source>
</evidence>
<keyword evidence="2" id="KW-1185">Reference proteome</keyword>
<sequence>MGDVQVCRICLNMDVKMQDLSVYPLVSYFAVFVIESKPLYPSLPQYACYECAALVKKFYLFREKCLRSQGLLCRIIDDCGQLTQPAIKSIPRKNFLTVTNVTNISIDQESATDCIDIETPQFVVEVIKKEDHDDIDIPDHVSPDNSSSDDDDECAKKDDKKIPEVEKVEISLKMDLEEESDGAEFPVTTVDKPKLPIKKSKTTQPKSKRVRQKRTRTAVAKKSPVSKVKKDDTECEEMTDDLINVITLSLEDQLEEMNKRKQSSNYLDCPYKCHQCYRGFNNTHAWKHHLTKHSPSLGDIECKICKYRFKTKRNLQRHALNHGKRYVCNLCPYNSSNITTVKQHQGSHKGITHKCKYCDEVFNVRTTYVSHMRIKHPSENICGFCGYSFYSKQGLVVHKNMMHKDVETNQEGNTEEGPYCEQCDVKFMSTEAYKRHMVMSVKHTRTTHSMNGCRVCGEIFTDPEELRLHNREEHPKKQPKHYNYQRKSQVRTKWPAKCQHCPEEFATPRSYWSHYRLKHPDKYEPVRKNCVCDICGKRYACNAVLELHKRTHLGERPYKCAQCERACFSAHDLRVHQQKHSDARPFCCALCQQAFKRKEALERHLKIHSGDNPYKCEICGVAFAKSCTRTLHVRTVHTKEPPPPRKRRNKVNK</sequence>
<dbReference type="EMBL" id="CM056789">
    <property type="protein sequence ID" value="KAJ8718306.1"/>
    <property type="molecule type" value="Genomic_DNA"/>
</dbReference>
<comment type="caution">
    <text evidence="1">The sequence shown here is derived from an EMBL/GenBank/DDBJ whole genome shotgun (WGS) entry which is preliminary data.</text>
</comment>
<proteinExistence type="predicted"/>
<evidence type="ECO:0000313" key="1">
    <source>
        <dbReference type="EMBL" id="KAJ8718306.1"/>
    </source>
</evidence>
<accession>A0ACC2QM81</accession>